<dbReference type="Pfam" id="PF17917">
    <property type="entry name" value="RT_RNaseH"/>
    <property type="match status" value="1"/>
</dbReference>
<name>W4L7E6_9BACT</name>
<evidence type="ECO:0000259" key="7">
    <source>
        <dbReference type="Pfam" id="PF17917"/>
    </source>
</evidence>
<evidence type="ECO:0000256" key="2">
    <source>
        <dbReference type="ARBA" id="ARBA00022695"/>
    </source>
</evidence>
<reference evidence="8 9" key="1">
    <citation type="journal article" date="2014" name="Nature">
        <title>An environmental bacterial taxon with a large and distinct metabolic repertoire.</title>
        <authorList>
            <person name="Wilson M.C."/>
            <person name="Mori T."/>
            <person name="Ruckert C."/>
            <person name="Uria A.R."/>
            <person name="Helf M.J."/>
            <person name="Takada K."/>
            <person name="Gernert C."/>
            <person name="Steffens U.A."/>
            <person name="Heycke N."/>
            <person name="Schmitt S."/>
            <person name="Rinke C."/>
            <person name="Helfrich E.J."/>
            <person name="Brachmann A.O."/>
            <person name="Gurgui C."/>
            <person name="Wakimoto T."/>
            <person name="Kracht M."/>
            <person name="Crusemann M."/>
            <person name="Hentschel U."/>
            <person name="Abe I."/>
            <person name="Matsunaga S."/>
            <person name="Kalinowski J."/>
            <person name="Takeyama H."/>
            <person name="Piel J."/>
        </authorList>
    </citation>
    <scope>NUCLEOTIDE SEQUENCE [LARGE SCALE GENOMIC DNA]</scope>
    <source>
        <strain evidence="9">TSY2</strain>
    </source>
</reference>
<keyword evidence="9" id="KW-1185">Reference proteome</keyword>
<evidence type="ECO:0000256" key="6">
    <source>
        <dbReference type="ARBA" id="ARBA00022918"/>
    </source>
</evidence>
<comment type="caution">
    <text evidence="8">The sequence shown here is derived from an EMBL/GenBank/DDBJ whole genome shotgun (WGS) entry which is preliminary data.</text>
</comment>
<dbReference type="PANTHER" id="PTHR34072:SF52">
    <property type="entry name" value="RIBONUCLEASE H"/>
    <property type="match status" value="1"/>
</dbReference>
<dbReference type="InterPro" id="IPR043502">
    <property type="entry name" value="DNA/RNA_pol_sf"/>
</dbReference>
<dbReference type="GO" id="GO:0016787">
    <property type="term" value="F:hydrolase activity"/>
    <property type="evidence" value="ECO:0007669"/>
    <property type="project" value="UniProtKB-KW"/>
</dbReference>
<evidence type="ECO:0000256" key="4">
    <source>
        <dbReference type="ARBA" id="ARBA00022759"/>
    </source>
</evidence>
<dbReference type="GO" id="GO:0003964">
    <property type="term" value="F:RNA-directed DNA polymerase activity"/>
    <property type="evidence" value="ECO:0007669"/>
    <property type="project" value="UniProtKB-KW"/>
</dbReference>
<dbReference type="InterPro" id="IPR041373">
    <property type="entry name" value="RT_RNaseH"/>
</dbReference>
<dbReference type="Proteomes" id="UP000019140">
    <property type="component" value="Unassembled WGS sequence"/>
</dbReference>
<evidence type="ECO:0000256" key="1">
    <source>
        <dbReference type="ARBA" id="ARBA00022679"/>
    </source>
</evidence>
<dbReference type="Gene3D" id="3.30.70.270">
    <property type="match status" value="1"/>
</dbReference>
<evidence type="ECO:0000313" key="9">
    <source>
        <dbReference type="Proteomes" id="UP000019140"/>
    </source>
</evidence>
<dbReference type="AlphaFoldDB" id="W4L7E6"/>
<evidence type="ECO:0000313" key="8">
    <source>
        <dbReference type="EMBL" id="ETW93809.1"/>
    </source>
</evidence>
<keyword evidence="1" id="KW-0808">Transferase</keyword>
<sequence>MKDFPTPATKRQVRAFLGLTGYYRKFIADYAELAVELTDLTKKDAPSRVRWTAACEKAFQALKDKLCSAPVLRSPNFDKQFILQTDASDRGVGAVLSQYDDDGTDYPVAFFSRKLLPREVRYSTIEKECLAIKVATHAFRVYLLGRKFTIQTDHRALEWLNRLKDNNARLTRWSLALQPYDFVVKYRTGKANSNADALSRAYPLDDTTSSQEKGGGV</sequence>
<accession>W4L7E6</accession>
<dbReference type="InterPro" id="IPR043128">
    <property type="entry name" value="Rev_trsase/Diguanyl_cyclase"/>
</dbReference>
<evidence type="ECO:0000256" key="5">
    <source>
        <dbReference type="ARBA" id="ARBA00022801"/>
    </source>
</evidence>
<protein>
    <recommendedName>
        <fullName evidence="7">Reverse transcriptase RNase H-like domain-containing protein</fullName>
    </recommendedName>
</protein>
<dbReference type="GO" id="GO:0004519">
    <property type="term" value="F:endonuclease activity"/>
    <property type="evidence" value="ECO:0007669"/>
    <property type="project" value="UniProtKB-KW"/>
</dbReference>
<keyword evidence="4" id="KW-0255">Endonuclease</keyword>
<dbReference type="CDD" id="cd09274">
    <property type="entry name" value="RNase_HI_RT_Ty3"/>
    <property type="match status" value="1"/>
</dbReference>
<dbReference type="EMBL" id="AZHX01002577">
    <property type="protein sequence ID" value="ETW93809.1"/>
    <property type="molecule type" value="Genomic_DNA"/>
</dbReference>
<feature type="domain" description="Reverse transcriptase RNase H-like" evidence="7">
    <location>
        <begin position="76"/>
        <end position="180"/>
    </location>
</feature>
<dbReference type="SUPFAM" id="SSF56672">
    <property type="entry name" value="DNA/RNA polymerases"/>
    <property type="match status" value="1"/>
</dbReference>
<keyword evidence="6" id="KW-0695">RNA-directed DNA polymerase</keyword>
<organism evidence="8 9">
    <name type="scientific">Candidatus Entotheonella gemina</name>
    <dbReference type="NCBI Taxonomy" id="1429439"/>
    <lineage>
        <taxon>Bacteria</taxon>
        <taxon>Pseudomonadati</taxon>
        <taxon>Nitrospinota/Tectimicrobiota group</taxon>
        <taxon>Candidatus Tectimicrobiota</taxon>
        <taxon>Candidatus Entotheonellia</taxon>
        <taxon>Candidatus Entotheonellales</taxon>
        <taxon>Candidatus Entotheonellaceae</taxon>
        <taxon>Candidatus Entotheonella</taxon>
    </lineage>
</organism>
<keyword evidence="3" id="KW-0540">Nuclease</keyword>
<gene>
    <name evidence="8" type="ORF">ETSY2_50775</name>
</gene>
<keyword evidence="2" id="KW-0548">Nucleotidyltransferase</keyword>
<dbReference type="FunFam" id="3.30.70.270:FF:000020">
    <property type="entry name" value="Transposon Tf2-6 polyprotein-like Protein"/>
    <property type="match status" value="1"/>
</dbReference>
<dbReference type="HOGENOM" id="CLU_000384_33_3_7"/>
<keyword evidence="5" id="KW-0378">Hydrolase</keyword>
<evidence type="ECO:0000256" key="3">
    <source>
        <dbReference type="ARBA" id="ARBA00022722"/>
    </source>
</evidence>
<dbReference type="PANTHER" id="PTHR34072">
    <property type="entry name" value="ENZYMATIC POLYPROTEIN-RELATED"/>
    <property type="match status" value="1"/>
</dbReference>
<proteinExistence type="predicted"/>